<dbReference type="SUPFAM" id="SSF56281">
    <property type="entry name" value="Metallo-hydrolase/oxidoreductase"/>
    <property type="match status" value="1"/>
</dbReference>
<feature type="signal peptide" evidence="2">
    <location>
        <begin position="1"/>
        <end position="28"/>
    </location>
</feature>
<feature type="domain" description="Metallo-beta-lactamase" evidence="3">
    <location>
        <begin position="63"/>
        <end position="246"/>
    </location>
</feature>
<dbReference type="GO" id="GO:0017001">
    <property type="term" value="P:antibiotic catabolic process"/>
    <property type="evidence" value="ECO:0007669"/>
    <property type="project" value="UniProtKB-ARBA"/>
</dbReference>
<dbReference type="Proteomes" id="UP000584325">
    <property type="component" value="Unassembled WGS sequence"/>
</dbReference>
<organism evidence="4 5">
    <name type="scientific">Pseudoduganella umbonata</name>
    <dbReference type="NCBI Taxonomy" id="864828"/>
    <lineage>
        <taxon>Bacteria</taxon>
        <taxon>Pseudomonadati</taxon>
        <taxon>Pseudomonadota</taxon>
        <taxon>Betaproteobacteria</taxon>
        <taxon>Burkholderiales</taxon>
        <taxon>Oxalobacteraceae</taxon>
        <taxon>Telluria group</taxon>
        <taxon>Pseudoduganella</taxon>
    </lineage>
</organism>
<evidence type="ECO:0000313" key="4">
    <source>
        <dbReference type="EMBL" id="MBB3222598.1"/>
    </source>
</evidence>
<sequence>MMTTISRLLPVAVAGMLATHSWLPSVYAADAGSPVVKINEATAKADVEVESLRGHISVLSGSGGNIVVYASPAGKFIVDSGIAVSRDKLTAALNSIGPTPLRYLVNTHYHWDHTDGNAWMQAAGATVIGSPMTFKHLSETTRVKDWNYTFEPLPREARPSIVVAGSKTMRFAGETITMRNFGNGHTDGDLWVYFKHADVLALGDTYWNGYYPFIDNEHGGSIDNAITWANKAITASSAHTLIVPGHGPTGNRASLTSWRDMLVAVRKDIAMLKRQGKTREEVVAAKPTAQYDKRYGGFVIDGNFFAKLVYDGLPR</sequence>
<dbReference type="InterPro" id="IPR001279">
    <property type="entry name" value="Metallo-B-lactamas"/>
</dbReference>
<evidence type="ECO:0000313" key="5">
    <source>
        <dbReference type="Proteomes" id="UP000584325"/>
    </source>
</evidence>
<accession>A0A7W5HDF2</accession>
<name>A0A7W5HDF2_9BURK</name>
<dbReference type="GO" id="GO:0016787">
    <property type="term" value="F:hydrolase activity"/>
    <property type="evidence" value="ECO:0007669"/>
    <property type="project" value="UniProtKB-KW"/>
</dbReference>
<dbReference type="CDD" id="cd16282">
    <property type="entry name" value="metallo-hydrolase-like_MBL-fold"/>
    <property type="match status" value="1"/>
</dbReference>
<proteinExistence type="inferred from homology"/>
<evidence type="ECO:0000256" key="1">
    <source>
        <dbReference type="ARBA" id="ARBA00005250"/>
    </source>
</evidence>
<dbReference type="EMBL" id="JACHXS010000006">
    <property type="protein sequence ID" value="MBB3222598.1"/>
    <property type="molecule type" value="Genomic_DNA"/>
</dbReference>
<dbReference type="RefSeq" id="WP_229422613.1">
    <property type="nucleotide sequence ID" value="NZ_CP040017.1"/>
</dbReference>
<comment type="caution">
    <text evidence="4">The sequence shown here is derived from an EMBL/GenBank/DDBJ whole genome shotgun (WGS) entry which is preliminary data.</text>
</comment>
<dbReference type="SMART" id="SM00849">
    <property type="entry name" value="Lactamase_B"/>
    <property type="match status" value="1"/>
</dbReference>
<dbReference type="Pfam" id="PF00753">
    <property type="entry name" value="Lactamase_B"/>
    <property type="match status" value="1"/>
</dbReference>
<reference evidence="4 5" key="1">
    <citation type="submission" date="2020-08" db="EMBL/GenBank/DDBJ databases">
        <title>Genomic Encyclopedia of Type Strains, Phase III (KMG-III): the genomes of soil and plant-associated and newly described type strains.</title>
        <authorList>
            <person name="Whitman W."/>
        </authorList>
    </citation>
    <scope>NUCLEOTIDE SEQUENCE [LARGE SCALE GENOMIC DNA]</scope>
    <source>
        <strain evidence="4 5">CECT 7753</strain>
    </source>
</reference>
<keyword evidence="4" id="KW-0378">Hydrolase</keyword>
<dbReference type="InterPro" id="IPR036866">
    <property type="entry name" value="RibonucZ/Hydroxyglut_hydro"/>
</dbReference>
<keyword evidence="2" id="KW-0732">Signal</keyword>
<protein>
    <submittedName>
        <fullName evidence="4">Glyoxylase-like metal-dependent hydrolase (Beta-lactamase superfamily II)</fullName>
    </submittedName>
</protein>
<comment type="similarity">
    <text evidence="1">Belongs to the metallo-beta-lactamase superfamily. Class-B beta-lactamase family.</text>
</comment>
<dbReference type="PANTHER" id="PTHR42951">
    <property type="entry name" value="METALLO-BETA-LACTAMASE DOMAIN-CONTAINING"/>
    <property type="match status" value="1"/>
</dbReference>
<evidence type="ECO:0000259" key="3">
    <source>
        <dbReference type="SMART" id="SM00849"/>
    </source>
</evidence>
<feature type="chain" id="PRO_5031474073" evidence="2">
    <location>
        <begin position="29"/>
        <end position="315"/>
    </location>
</feature>
<dbReference type="Gene3D" id="3.60.15.10">
    <property type="entry name" value="Ribonuclease Z/Hydroxyacylglutathione hydrolase-like"/>
    <property type="match status" value="1"/>
</dbReference>
<evidence type="ECO:0000256" key="2">
    <source>
        <dbReference type="SAM" id="SignalP"/>
    </source>
</evidence>
<dbReference type="AlphaFoldDB" id="A0A7W5HDF2"/>
<gene>
    <name evidence="4" type="ORF">FHS02_003421</name>
</gene>
<dbReference type="PANTHER" id="PTHR42951:SF4">
    <property type="entry name" value="ACYL-COENZYME A THIOESTERASE MBLAC2"/>
    <property type="match status" value="1"/>
</dbReference>
<dbReference type="InterPro" id="IPR050855">
    <property type="entry name" value="NDM-1-like"/>
</dbReference>